<dbReference type="Pfam" id="PF00348">
    <property type="entry name" value="polyprenyl_synt"/>
    <property type="match status" value="1"/>
</dbReference>
<keyword evidence="3 7" id="KW-0808">Transferase</keyword>
<keyword evidence="10" id="KW-1185">Reference proteome</keyword>
<evidence type="ECO:0000256" key="6">
    <source>
        <dbReference type="ARBA" id="ARBA00023229"/>
    </source>
</evidence>
<comment type="cofactor">
    <cofactor evidence="1">
        <name>Mg(2+)</name>
        <dbReference type="ChEBI" id="CHEBI:18420"/>
    </cofactor>
</comment>
<dbReference type="SFLD" id="SFLDG01017">
    <property type="entry name" value="Polyprenyl_Transferase_Like"/>
    <property type="match status" value="1"/>
</dbReference>
<evidence type="ECO:0000256" key="2">
    <source>
        <dbReference type="ARBA" id="ARBA00006706"/>
    </source>
</evidence>
<gene>
    <name evidence="8" type="ORF">CE91St16_33810</name>
    <name evidence="9" type="ORF">F2A26_02310</name>
</gene>
<evidence type="ECO:0000313" key="8">
    <source>
        <dbReference type="EMBL" id="GKI20473.1"/>
    </source>
</evidence>
<dbReference type="EMBL" id="VVND01000002">
    <property type="protein sequence ID" value="KAA3160591.1"/>
    <property type="molecule type" value="Genomic_DNA"/>
</dbReference>
<evidence type="ECO:0000256" key="1">
    <source>
        <dbReference type="ARBA" id="ARBA00001946"/>
    </source>
</evidence>
<dbReference type="InterPro" id="IPR033749">
    <property type="entry name" value="Polyprenyl_synt_CS"/>
</dbReference>
<dbReference type="GO" id="GO:0004659">
    <property type="term" value="F:prenyltransferase activity"/>
    <property type="evidence" value="ECO:0007669"/>
    <property type="project" value="InterPro"/>
</dbReference>
<dbReference type="Gene3D" id="1.10.600.10">
    <property type="entry name" value="Farnesyl Diphosphate Synthase"/>
    <property type="match status" value="1"/>
</dbReference>
<dbReference type="Proteomes" id="UP001055105">
    <property type="component" value="Unassembled WGS sequence"/>
</dbReference>
<dbReference type="PANTHER" id="PTHR43281">
    <property type="entry name" value="FARNESYL DIPHOSPHATE SYNTHASE"/>
    <property type="match status" value="1"/>
</dbReference>
<dbReference type="SFLD" id="SFLDS00005">
    <property type="entry name" value="Isoprenoid_Synthase_Type_I"/>
    <property type="match status" value="1"/>
</dbReference>
<dbReference type="SUPFAM" id="SSF48576">
    <property type="entry name" value="Terpenoid synthases"/>
    <property type="match status" value="1"/>
</dbReference>
<dbReference type="OMA" id="EGMIGGQ"/>
<dbReference type="PROSITE" id="PS00444">
    <property type="entry name" value="POLYPRENYL_SYNTHASE_2"/>
    <property type="match status" value="1"/>
</dbReference>
<accession>A0A5B5VSR3</accession>
<reference evidence="9 10" key="1">
    <citation type="journal article" date="2019" name="Nat. Med.">
        <title>A library of human gut bacterial isolates paired with longitudinal multiomics data enables mechanistic microbiome research.</title>
        <authorList>
            <person name="Poyet M."/>
            <person name="Groussin M."/>
            <person name="Gibbons S.M."/>
            <person name="Avila-Pacheco J."/>
            <person name="Jiang X."/>
            <person name="Kearney S.M."/>
            <person name="Perrotta A.R."/>
            <person name="Berdy B."/>
            <person name="Zhao S."/>
            <person name="Lieberman T.D."/>
            <person name="Swanson P.K."/>
            <person name="Smith M."/>
            <person name="Roesemann S."/>
            <person name="Alexander J.E."/>
            <person name="Rich S.A."/>
            <person name="Livny J."/>
            <person name="Vlamakis H."/>
            <person name="Clish C."/>
            <person name="Bullock K."/>
            <person name="Deik A."/>
            <person name="Scott J."/>
            <person name="Pierce K.A."/>
            <person name="Xavier R.J."/>
            <person name="Alm E.J."/>
        </authorList>
    </citation>
    <scope>NUCLEOTIDE SEQUENCE [LARGE SCALE GENOMIC DNA]</scope>
    <source>
        <strain evidence="9 10">BIOML-A1</strain>
    </source>
</reference>
<dbReference type="AlphaFoldDB" id="A0A5B5VSR3"/>
<sequence length="324" mass="36090">MMQTNEQLLLAIENYLAQTEFPAEPERLYAPIGYSLAGGGKRLRPMLLMLAHGIFTDRFQAALPAAAAVEVFHNFTLLHDDIMDNAAVRRGKPSVYAKWGPSVAILSGDAMMICAYRLLSEVPAELLPRILGTFNTMALEVCEGQQYDMDFESKRKVSVVEYMHMIELKTSVLLAGSVTIGAMLGGASEEDCRKLRRFAIELGLAFQLQDDLLDSYGDDRLGKAIGGDILEGKQTYLMITAMSRADEATREALRTTRLDARLSDAEKIAAVKSIYDRLDVPRLTEQQISLRFERALSILDTLSADKARTQRIREYAESLIGRKN</sequence>
<dbReference type="GO" id="GO:0008299">
    <property type="term" value="P:isoprenoid biosynthetic process"/>
    <property type="evidence" value="ECO:0007669"/>
    <property type="project" value="UniProtKB-KW"/>
</dbReference>
<evidence type="ECO:0000256" key="5">
    <source>
        <dbReference type="ARBA" id="ARBA00022842"/>
    </source>
</evidence>
<comment type="similarity">
    <text evidence="2 7">Belongs to the FPP/GGPP synthase family.</text>
</comment>
<protein>
    <submittedName>
        <fullName evidence="8">Isoprenyl synthetase</fullName>
    </submittedName>
    <submittedName>
        <fullName evidence="9">Polyprenyl synthetase family protein</fullName>
    </submittedName>
</protein>
<evidence type="ECO:0000256" key="7">
    <source>
        <dbReference type="RuleBase" id="RU004466"/>
    </source>
</evidence>
<dbReference type="Proteomes" id="UP000324870">
    <property type="component" value="Unassembled WGS sequence"/>
</dbReference>
<dbReference type="InterPro" id="IPR008949">
    <property type="entry name" value="Isoprenoid_synthase_dom_sf"/>
</dbReference>
<dbReference type="PANTHER" id="PTHR43281:SF1">
    <property type="entry name" value="FARNESYL DIPHOSPHATE SYNTHASE"/>
    <property type="match status" value="1"/>
</dbReference>
<keyword evidence="4" id="KW-0479">Metal-binding</keyword>
<dbReference type="InterPro" id="IPR000092">
    <property type="entry name" value="Polyprenyl_synt"/>
</dbReference>
<proteinExistence type="inferred from homology"/>
<keyword evidence="6" id="KW-0414">Isoprene biosynthesis</keyword>
<organism evidence="8 11">
    <name type="scientific">Alistipes finegoldii</name>
    <dbReference type="NCBI Taxonomy" id="214856"/>
    <lineage>
        <taxon>Bacteria</taxon>
        <taxon>Pseudomonadati</taxon>
        <taxon>Bacteroidota</taxon>
        <taxon>Bacteroidia</taxon>
        <taxon>Bacteroidales</taxon>
        <taxon>Rikenellaceae</taxon>
        <taxon>Alistipes</taxon>
    </lineage>
</organism>
<dbReference type="PROSITE" id="PS00723">
    <property type="entry name" value="POLYPRENYL_SYNTHASE_1"/>
    <property type="match status" value="1"/>
</dbReference>
<evidence type="ECO:0000256" key="3">
    <source>
        <dbReference type="ARBA" id="ARBA00022679"/>
    </source>
</evidence>
<dbReference type="EMBL" id="BQOL01000003">
    <property type="protein sequence ID" value="GKI20473.1"/>
    <property type="molecule type" value="Genomic_DNA"/>
</dbReference>
<evidence type="ECO:0000313" key="10">
    <source>
        <dbReference type="Proteomes" id="UP000324870"/>
    </source>
</evidence>
<dbReference type="GO" id="GO:0046872">
    <property type="term" value="F:metal ion binding"/>
    <property type="evidence" value="ECO:0007669"/>
    <property type="project" value="UniProtKB-KW"/>
</dbReference>
<keyword evidence="5" id="KW-0460">Magnesium</keyword>
<evidence type="ECO:0000313" key="11">
    <source>
        <dbReference type="Proteomes" id="UP001055105"/>
    </source>
</evidence>
<reference evidence="8" key="2">
    <citation type="submission" date="2022-01" db="EMBL/GenBank/DDBJ databases">
        <title>Novel bile acid biosynthetic pathways are enriched in the microbiome of centenarians.</title>
        <authorList>
            <person name="Sato Y."/>
            <person name="Atarashi K."/>
            <person name="Plichta R.D."/>
            <person name="Arai Y."/>
            <person name="Sasajima S."/>
            <person name="Kearney M.S."/>
            <person name="Suda W."/>
            <person name="Takeshita K."/>
            <person name="Sasaki T."/>
            <person name="Okamoto S."/>
            <person name="Skelly N.A."/>
            <person name="Okamura Y."/>
            <person name="Vlamakis H."/>
            <person name="Li Y."/>
            <person name="Tanoue T."/>
            <person name="Takei H."/>
            <person name="Nittono H."/>
            <person name="Narushima S."/>
            <person name="Irie J."/>
            <person name="Itoh H."/>
            <person name="Moriya K."/>
            <person name="Sugiura Y."/>
            <person name="Suematsu M."/>
            <person name="Moritoki N."/>
            <person name="Shibata S."/>
            <person name="Littman R.D."/>
            <person name="Fischbach A.M."/>
            <person name="Uwamino Y."/>
            <person name="Inoue T."/>
            <person name="Honda A."/>
            <person name="Hattori M."/>
            <person name="Murai T."/>
            <person name="Xavier J.R."/>
            <person name="Hirose N."/>
            <person name="Honda K."/>
        </authorList>
    </citation>
    <scope>NUCLEOTIDE SEQUENCE</scope>
    <source>
        <strain evidence="8">CE91-St16</strain>
    </source>
</reference>
<comment type="caution">
    <text evidence="8">The sequence shown here is derived from an EMBL/GenBank/DDBJ whole genome shotgun (WGS) entry which is preliminary data.</text>
</comment>
<evidence type="ECO:0000313" key="9">
    <source>
        <dbReference type="EMBL" id="KAA3160591.1"/>
    </source>
</evidence>
<name>A0A5B5VSR3_9BACT</name>
<dbReference type="CDD" id="cd00685">
    <property type="entry name" value="Trans_IPPS_HT"/>
    <property type="match status" value="1"/>
</dbReference>
<evidence type="ECO:0000256" key="4">
    <source>
        <dbReference type="ARBA" id="ARBA00022723"/>
    </source>
</evidence>